<dbReference type="InterPro" id="IPR011009">
    <property type="entry name" value="Kinase-like_dom_sf"/>
</dbReference>
<dbReference type="InParanoid" id="A0A0V0QZB4"/>
<dbReference type="Pfam" id="PF07714">
    <property type="entry name" value="PK_Tyr_Ser-Thr"/>
    <property type="match status" value="1"/>
</dbReference>
<keyword evidence="4" id="KW-0418">Kinase</keyword>
<dbReference type="EMBL" id="LDAU01000082">
    <property type="protein sequence ID" value="KRX07582.1"/>
    <property type="molecule type" value="Genomic_DNA"/>
</dbReference>
<keyword evidence="5" id="KW-1185">Reference proteome</keyword>
<dbReference type="AlphaFoldDB" id="A0A0V0QZB4"/>
<name>A0A0V0QZB4_PSEPJ</name>
<sequence length="712" mass="81186">MGNSLECTWIRQTECWRNCNHGCLFCCGCSCETQCCQNGCCNCFSGENDCGLCSWENLECNPCLLREYSNEYLTQVLNEFDFIQTYEDKNFKEIYLLEHRLGKEYIILKIIEENNEKEHQALNDLFNQRLDLQHPNIVQLRKEELFTILKSVLEGLKFLKEHNINHNCLKLDRIFQSGPQHYKIADPALFNNQPFYSQIYFDREYSTSGLYLSPNELLALRKGEEHPIHNKEKTDVFMLGMIMLQIASLSNVDSCYDYIHGTLFLDKIQQKLEVVKAKYHDSLFFIIQEMLIEKEIDRPNLDILLEKLNRNHRVKSGNQNLNQTQFKAEKSNIKSMAVNDKTIKPLPMNNEVSRIQGLDQTKFQNKQDNDQSLQQQNQSFQNNPNTSALYQLDPAIQEILNRDNNYNNYNYNNINLNKSNLNNMDYGNIGNLGNYGNYGNYDLGLANNYGLNDMSSLGMGGNYNFGGLNLGLNNNNYNNISNNLYSGNNLGLGTVSKAGGGLYTGGGDKSFSSLGGMGGFKSGAGQISKGFVKFEDEDEDEIGLTKKKKQGNTVYERYNNGSKYEGQKQGGLRHGYGKYQYATGGIYEGYWKQNKMHGKGILYFRDGITAYDGEFKDDQMDGHGTLYNEYPDRGNVNINPKNVNQLLLQNKWIKYEGDFCKGKKQGFGNIYFANGDKYVGGFSNDQPNGQGTYYRANGQIAAQGIWKDGILQ</sequence>
<dbReference type="SUPFAM" id="SSF56112">
    <property type="entry name" value="Protein kinase-like (PK-like)"/>
    <property type="match status" value="1"/>
</dbReference>
<feature type="region of interest" description="Disordered" evidence="2">
    <location>
        <begin position="364"/>
        <end position="386"/>
    </location>
</feature>
<organism evidence="4 5">
    <name type="scientific">Pseudocohnilembus persalinus</name>
    <name type="common">Ciliate</name>
    <dbReference type="NCBI Taxonomy" id="266149"/>
    <lineage>
        <taxon>Eukaryota</taxon>
        <taxon>Sar</taxon>
        <taxon>Alveolata</taxon>
        <taxon>Ciliophora</taxon>
        <taxon>Intramacronucleata</taxon>
        <taxon>Oligohymenophorea</taxon>
        <taxon>Scuticociliatia</taxon>
        <taxon>Philasterida</taxon>
        <taxon>Pseudocohnilembidae</taxon>
        <taxon>Pseudocohnilembus</taxon>
    </lineage>
</organism>
<dbReference type="Gene3D" id="2.20.110.10">
    <property type="entry name" value="Histone H3 K4-specific methyltransferase SET7/9 N-terminal domain"/>
    <property type="match status" value="2"/>
</dbReference>
<comment type="caution">
    <text evidence="4">The sequence shown here is derived from an EMBL/GenBank/DDBJ whole genome shotgun (WGS) entry which is preliminary data.</text>
</comment>
<accession>A0A0V0QZB4</accession>
<protein>
    <submittedName>
        <fullName evidence="4">Protein kinase-like domain</fullName>
    </submittedName>
</protein>
<dbReference type="Pfam" id="PF02493">
    <property type="entry name" value="MORN"/>
    <property type="match status" value="5"/>
</dbReference>
<dbReference type="GO" id="GO:0004672">
    <property type="term" value="F:protein kinase activity"/>
    <property type="evidence" value="ECO:0007669"/>
    <property type="project" value="InterPro"/>
</dbReference>
<proteinExistence type="predicted"/>
<keyword evidence="1" id="KW-0677">Repeat</keyword>
<evidence type="ECO:0000256" key="2">
    <source>
        <dbReference type="SAM" id="MobiDB-lite"/>
    </source>
</evidence>
<evidence type="ECO:0000256" key="1">
    <source>
        <dbReference type="ARBA" id="ARBA00022737"/>
    </source>
</evidence>
<dbReference type="Gene3D" id="1.10.510.10">
    <property type="entry name" value="Transferase(Phosphotransferase) domain 1"/>
    <property type="match status" value="1"/>
</dbReference>
<dbReference type="InterPro" id="IPR003409">
    <property type="entry name" value="MORN"/>
</dbReference>
<dbReference type="OMA" id="TIKISCH"/>
<keyword evidence="4" id="KW-0808">Transferase</keyword>
<dbReference type="SUPFAM" id="SSF82185">
    <property type="entry name" value="Histone H3 K4-specific methyltransferase SET7/9 N-terminal domain"/>
    <property type="match status" value="2"/>
</dbReference>
<gene>
    <name evidence="4" type="ORF">PPERSA_11131</name>
</gene>
<dbReference type="InterPro" id="IPR001245">
    <property type="entry name" value="Ser-Thr/Tyr_kinase_cat_dom"/>
</dbReference>
<evidence type="ECO:0000259" key="3">
    <source>
        <dbReference type="PROSITE" id="PS50011"/>
    </source>
</evidence>
<evidence type="ECO:0000313" key="4">
    <source>
        <dbReference type="EMBL" id="KRX07582.1"/>
    </source>
</evidence>
<reference evidence="4 5" key="1">
    <citation type="journal article" date="2015" name="Sci. Rep.">
        <title>Genome of the facultative scuticociliatosis pathogen Pseudocohnilembus persalinus provides insight into its virulence through horizontal gene transfer.</title>
        <authorList>
            <person name="Xiong J."/>
            <person name="Wang G."/>
            <person name="Cheng J."/>
            <person name="Tian M."/>
            <person name="Pan X."/>
            <person name="Warren A."/>
            <person name="Jiang C."/>
            <person name="Yuan D."/>
            <person name="Miao W."/>
        </authorList>
    </citation>
    <scope>NUCLEOTIDE SEQUENCE [LARGE SCALE GENOMIC DNA]</scope>
    <source>
        <strain evidence="4">36N120E</strain>
    </source>
</reference>
<feature type="compositionally biased region" description="Low complexity" evidence="2">
    <location>
        <begin position="364"/>
        <end position="385"/>
    </location>
</feature>
<dbReference type="SMART" id="SM00698">
    <property type="entry name" value="MORN"/>
    <property type="match status" value="5"/>
</dbReference>
<dbReference type="GO" id="GO:0005524">
    <property type="term" value="F:ATP binding"/>
    <property type="evidence" value="ECO:0007669"/>
    <property type="project" value="InterPro"/>
</dbReference>
<dbReference type="PANTHER" id="PTHR43215">
    <property type="entry name" value="RADIAL SPOKE HEAD 1 HOMOLOG"/>
    <property type="match status" value="1"/>
</dbReference>
<dbReference type="Proteomes" id="UP000054937">
    <property type="component" value="Unassembled WGS sequence"/>
</dbReference>
<dbReference type="Gene3D" id="3.30.200.20">
    <property type="entry name" value="Phosphorylase Kinase, domain 1"/>
    <property type="match status" value="1"/>
</dbReference>
<feature type="domain" description="Protein kinase" evidence="3">
    <location>
        <begin position="1"/>
        <end position="315"/>
    </location>
</feature>
<dbReference type="InterPro" id="IPR000719">
    <property type="entry name" value="Prot_kinase_dom"/>
</dbReference>
<dbReference type="PROSITE" id="PS50011">
    <property type="entry name" value="PROTEIN_KINASE_DOM"/>
    <property type="match status" value="1"/>
</dbReference>
<dbReference type="PANTHER" id="PTHR43215:SF14">
    <property type="entry name" value="RADIAL SPOKE HEAD 1 HOMOLOG"/>
    <property type="match status" value="1"/>
</dbReference>
<dbReference type="OrthoDB" id="423343at2759"/>
<evidence type="ECO:0000313" key="5">
    <source>
        <dbReference type="Proteomes" id="UP000054937"/>
    </source>
</evidence>